<dbReference type="PANTHER" id="PTHR30146">
    <property type="entry name" value="LACI-RELATED TRANSCRIPTIONAL REPRESSOR"/>
    <property type="match status" value="1"/>
</dbReference>
<gene>
    <name evidence="5" type="ORF">ACEZDJ_00965</name>
</gene>
<dbReference type="CDD" id="cd06267">
    <property type="entry name" value="PBP1_LacI_sugar_binding-like"/>
    <property type="match status" value="1"/>
</dbReference>
<evidence type="ECO:0000259" key="4">
    <source>
        <dbReference type="PROSITE" id="PS50932"/>
    </source>
</evidence>
<reference evidence="5 6" key="1">
    <citation type="submission" date="2024-09" db="EMBL/GenBank/DDBJ databases">
        <authorList>
            <person name="Lee S.D."/>
        </authorList>
    </citation>
    <scope>NUCLEOTIDE SEQUENCE [LARGE SCALE GENOMIC DNA]</scope>
    <source>
        <strain evidence="5 6">N1-5</strain>
    </source>
</reference>
<protein>
    <submittedName>
        <fullName evidence="5">LacI family DNA-binding transcriptional regulator</fullName>
    </submittedName>
</protein>
<dbReference type="InterPro" id="IPR046335">
    <property type="entry name" value="LacI/GalR-like_sensor"/>
</dbReference>
<keyword evidence="1" id="KW-0805">Transcription regulation</keyword>
<sequence>MTHVGERPARRGSARPTLEAVAQLAGVGRGTVSRVVNGAPGVSDQARAVVERAIAELGYVPNRAARTLVTSRTDAIALVIPETETRLASEPFFAEIIRGVASELSDTEMQLLLILVRTAQERDRLAAYLSGHRVDGVLMVSVHSEDPLVDLLERTGLPAVLGGRRSELESLSYVNPDNFGGAWAAVRHLAGLGRTRIATITGPPDMEGARSRLDGYRRALEEAGLPEDEALLGRGDFSEESGVRAMHELLERRPDLDAVFGASDLMAAGAMRVLRQSGRRIPEDVAVVGFDDSPVARHTDPAMTTVRQPSEEMGRAMARLLLEEIAAPSRTHRQIILTTELVRRESA</sequence>
<keyword evidence="3" id="KW-0804">Transcription</keyword>
<dbReference type="Proteomes" id="UP001592528">
    <property type="component" value="Unassembled WGS sequence"/>
</dbReference>
<dbReference type="Gene3D" id="1.10.260.40">
    <property type="entry name" value="lambda repressor-like DNA-binding domains"/>
    <property type="match status" value="1"/>
</dbReference>
<dbReference type="InterPro" id="IPR010982">
    <property type="entry name" value="Lambda_DNA-bd_dom_sf"/>
</dbReference>
<keyword evidence="6" id="KW-1185">Reference proteome</keyword>
<evidence type="ECO:0000313" key="5">
    <source>
        <dbReference type="EMBL" id="MFC1399862.1"/>
    </source>
</evidence>
<keyword evidence="2 5" id="KW-0238">DNA-binding</keyword>
<dbReference type="RefSeq" id="WP_030250266.1">
    <property type="nucleotide sequence ID" value="NZ_JBHEZZ010000001.1"/>
</dbReference>
<dbReference type="SUPFAM" id="SSF53822">
    <property type="entry name" value="Periplasmic binding protein-like I"/>
    <property type="match status" value="1"/>
</dbReference>
<evidence type="ECO:0000256" key="3">
    <source>
        <dbReference type="ARBA" id="ARBA00023163"/>
    </source>
</evidence>
<evidence type="ECO:0000313" key="6">
    <source>
        <dbReference type="Proteomes" id="UP001592528"/>
    </source>
</evidence>
<dbReference type="PROSITE" id="PS50932">
    <property type="entry name" value="HTH_LACI_2"/>
    <property type="match status" value="1"/>
</dbReference>
<dbReference type="Pfam" id="PF00356">
    <property type="entry name" value="LacI"/>
    <property type="match status" value="1"/>
</dbReference>
<dbReference type="PANTHER" id="PTHR30146:SF109">
    <property type="entry name" value="HTH-TYPE TRANSCRIPTIONAL REGULATOR GALS"/>
    <property type="match status" value="1"/>
</dbReference>
<organism evidence="5 6">
    <name type="scientific">Streptacidiphilus cavernicola</name>
    <dbReference type="NCBI Taxonomy" id="3342716"/>
    <lineage>
        <taxon>Bacteria</taxon>
        <taxon>Bacillati</taxon>
        <taxon>Actinomycetota</taxon>
        <taxon>Actinomycetes</taxon>
        <taxon>Kitasatosporales</taxon>
        <taxon>Streptomycetaceae</taxon>
        <taxon>Streptacidiphilus</taxon>
    </lineage>
</organism>
<proteinExistence type="predicted"/>
<dbReference type="CDD" id="cd01392">
    <property type="entry name" value="HTH_LacI"/>
    <property type="match status" value="1"/>
</dbReference>
<dbReference type="SUPFAM" id="SSF47413">
    <property type="entry name" value="lambda repressor-like DNA-binding domains"/>
    <property type="match status" value="1"/>
</dbReference>
<dbReference type="SMART" id="SM00354">
    <property type="entry name" value="HTH_LACI"/>
    <property type="match status" value="1"/>
</dbReference>
<dbReference type="InterPro" id="IPR028082">
    <property type="entry name" value="Peripla_BP_I"/>
</dbReference>
<evidence type="ECO:0000256" key="2">
    <source>
        <dbReference type="ARBA" id="ARBA00023125"/>
    </source>
</evidence>
<dbReference type="EMBL" id="JBHEZZ010000001">
    <property type="protein sequence ID" value="MFC1399862.1"/>
    <property type="molecule type" value="Genomic_DNA"/>
</dbReference>
<dbReference type="Pfam" id="PF13377">
    <property type="entry name" value="Peripla_BP_3"/>
    <property type="match status" value="1"/>
</dbReference>
<comment type="caution">
    <text evidence="5">The sequence shown here is derived from an EMBL/GenBank/DDBJ whole genome shotgun (WGS) entry which is preliminary data.</text>
</comment>
<name>A0ABV6UEJ5_9ACTN</name>
<accession>A0ABV6UEJ5</accession>
<dbReference type="InterPro" id="IPR000843">
    <property type="entry name" value="HTH_LacI"/>
</dbReference>
<evidence type="ECO:0000256" key="1">
    <source>
        <dbReference type="ARBA" id="ARBA00023015"/>
    </source>
</evidence>
<feature type="domain" description="HTH lacI-type" evidence="4">
    <location>
        <begin position="16"/>
        <end position="70"/>
    </location>
</feature>
<dbReference type="Gene3D" id="3.40.50.2300">
    <property type="match status" value="2"/>
</dbReference>
<dbReference type="GO" id="GO:0003677">
    <property type="term" value="F:DNA binding"/>
    <property type="evidence" value="ECO:0007669"/>
    <property type="project" value="UniProtKB-KW"/>
</dbReference>